<dbReference type="EMBL" id="QPFP01000021">
    <property type="protein sequence ID" value="TEB30822.1"/>
    <property type="molecule type" value="Genomic_DNA"/>
</dbReference>
<reference evidence="1 2" key="1">
    <citation type="journal article" date="2019" name="Nat. Ecol. Evol.">
        <title>Megaphylogeny resolves global patterns of mushroom evolution.</title>
        <authorList>
            <person name="Varga T."/>
            <person name="Krizsan K."/>
            <person name="Foldi C."/>
            <person name="Dima B."/>
            <person name="Sanchez-Garcia M."/>
            <person name="Sanchez-Ramirez S."/>
            <person name="Szollosi G.J."/>
            <person name="Szarkandi J.G."/>
            <person name="Papp V."/>
            <person name="Albert L."/>
            <person name="Andreopoulos W."/>
            <person name="Angelini C."/>
            <person name="Antonin V."/>
            <person name="Barry K.W."/>
            <person name="Bougher N.L."/>
            <person name="Buchanan P."/>
            <person name="Buyck B."/>
            <person name="Bense V."/>
            <person name="Catcheside P."/>
            <person name="Chovatia M."/>
            <person name="Cooper J."/>
            <person name="Damon W."/>
            <person name="Desjardin D."/>
            <person name="Finy P."/>
            <person name="Geml J."/>
            <person name="Haridas S."/>
            <person name="Hughes K."/>
            <person name="Justo A."/>
            <person name="Karasinski D."/>
            <person name="Kautmanova I."/>
            <person name="Kiss B."/>
            <person name="Kocsube S."/>
            <person name="Kotiranta H."/>
            <person name="LaButti K.M."/>
            <person name="Lechner B.E."/>
            <person name="Liimatainen K."/>
            <person name="Lipzen A."/>
            <person name="Lukacs Z."/>
            <person name="Mihaltcheva S."/>
            <person name="Morgado L.N."/>
            <person name="Niskanen T."/>
            <person name="Noordeloos M.E."/>
            <person name="Ohm R.A."/>
            <person name="Ortiz-Santana B."/>
            <person name="Ovrebo C."/>
            <person name="Racz N."/>
            <person name="Riley R."/>
            <person name="Savchenko A."/>
            <person name="Shiryaev A."/>
            <person name="Soop K."/>
            <person name="Spirin V."/>
            <person name="Szebenyi C."/>
            <person name="Tomsovsky M."/>
            <person name="Tulloss R.E."/>
            <person name="Uehling J."/>
            <person name="Grigoriev I.V."/>
            <person name="Vagvolgyi C."/>
            <person name="Papp T."/>
            <person name="Martin F.M."/>
            <person name="Miettinen O."/>
            <person name="Hibbett D.S."/>
            <person name="Nagy L.G."/>
        </authorList>
    </citation>
    <scope>NUCLEOTIDE SEQUENCE [LARGE SCALE GENOMIC DNA]</scope>
    <source>
        <strain evidence="1 2">FP101781</strain>
    </source>
</reference>
<dbReference type="AlphaFoldDB" id="A0A4Y7TB55"/>
<dbReference type="Proteomes" id="UP000298030">
    <property type="component" value="Unassembled WGS sequence"/>
</dbReference>
<sequence>MYGRRIQLEALKGLQVCAALEFAQNVRCWRAEIPIWLLQISPTGSRRNGMARLLLGAAPPLHFGAAFPDRGSLSGWRLFSELQVYIAVNPNPQFPSRELSGEL</sequence>
<keyword evidence="2" id="KW-1185">Reference proteome</keyword>
<gene>
    <name evidence="1" type="ORF">FA13DRAFT_498132</name>
</gene>
<accession>A0A4Y7TB55</accession>
<organism evidence="1 2">
    <name type="scientific">Coprinellus micaceus</name>
    <name type="common">Glistening ink-cap mushroom</name>
    <name type="synonym">Coprinus micaceus</name>
    <dbReference type="NCBI Taxonomy" id="71717"/>
    <lineage>
        <taxon>Eukaryota</taxon>
        <taxon>Fungi</taxon>
        <taxon>Dikarya</taxon>
        <taxon>Basidiomycota</taxon>
        <taxon>Agaricomycotina</taxon>
        <taxon>Agaricomycetes</taxon>
        <taxon>Agaricomycetidae</taxon>
        <taxon>Agaricales</taxon>
        <taxon>Agaricineae</taxon>
        <taxon>Psathyrellaceae</taxon>
        <taxon>Coprinellus</taxon>
    </lineage>
</organism>
<comment type="caution">
    <text evidence="1">The sequence shown here is derived from an EMBL/GenBank/DDBJ whole genome shotgun (WGS) entry which is preliminary data.</text>
</comment>
<evidence type="ECO:0000313" key="1">
    <source>
        <dbReference type="EMBL" id="TEB30822.1"/>
    </source>
</evidence>
<evidence type="ECO:0000313" key="2">
    <source>
        <dbReference type="Proteomes" id="UP000298030"/>
    </source>
</evidence>
<protein>
    <submittedName>
        <fullName evidence="1">Uncharacterized protein</fullName>
    </submittedName>
</protein>
<proteinExistence type="predicted"/>
<name>A0A4Y7TB55_COPMI</name>